<evidence type="ECO:0000313" key="4">
    <source>
        <dbReference type="Proteomes" id="UP000265962"/>
    </source>
</evidence>
<reference evidence="4" key="1">
    <citation type="submission" date="2018-02" db="EMBL/GenBank/DDBJ databases">
        <authorList>
            <person name="Hornung B."/>
        </authorList>
    </citation>
    <scope>NUCLEOTIDE SEQUENCE [LARGE SCALE GENOMIC DNA]</scope>
</reference>
<evidence type="ECO:0000313" key="3">
    <source>
        <dbReference type="EMBL" id="SPF69314.1"/>
    </source>
</evidence>
<dbReference type="EMBL" id="OMOH01000011">
    <property type="protein sequence ID" value="SPF69314.1"/>
    <property type="molecule type" value="Genomic_DNA"/>
</dbReference>
<dbReference type="NCBIfam" id="TIGR03725">
    <property type="entry name" value="T6A_YeaZ"/>
    <property type="match status" value="1"/>
</dbReference>
<dbReference type="SUPFAM" id="SSF53067">
    <property type="entry name" value="Actin-like ATPase domain"/>
    <property type="match status" value="2"/>
</dbReference>
<feature type="region of interest" description="Disordered" evidence="1">
    <location>
        <begin position="208"/>
        <end position="233"/>
    </location>
</feature>
<dbReference type="Gene3D" id="3.30.420.40">
    <property type="match status" value="2"/>
</dbReference>
<feature type="compositionally biased region" description="Basic residues" evidence="1">
    <location>
        <begin position="222"/>
        <end position="233"/>
    </location>
</feature>
<dbReference type="InterPro" id="IPR022496">
    <property type="entry name" value="T6A_TsaB"/>
</dbReference>
<dbReference type="AlphaFoldDB" id="A0A375I357"/>
<dbReference type="GO" id="GO:0002949">
    <property type="term" value="P:tRNA threonylcarbamoyladenosine modification"/>
    <property type="evidence" value="ECO:0007669"/>
    <property type="project" value="InterPro"/>
</dbReference>
<dbReference type="InterPro" id="IPR043129">
    <property type="entry name" value="ATPase_NBD"/>
</dbReference>
<dbReference type="CDD" id="cd24032">
    <property type="entry name" value="ASKHA_NBD_TsaB"/>
    <property type="match status" value="1"/>
</dbReference>
<name>A0A375I357_9ACTN</name>
<dbReference type="InterPro" id="IPR000905">
    <property type="entry name" value="Gcp-like_dom"/>
</dbReference>
<dbReference type="GO" id="GO:0006508">
    <property type="term" value="P:proteolysis"/>
    <property type="evidence" value="ECO:0007669"/>
    <property type="project" value="UniProtKB-KW"/>
</dbReference>
<dbReference type="RefSeq" id="WP_119716412.1">
    <property type="nucleotide sequence ID" value="NZ_OMOH01000011.1"/>
</dbReference>
<dbReference type="Proteomes" id="UP000265962">
    <property type="component" value="Unassembled WGS sequence"/>
</dbReference>
<evidence type="ECO:0000259" key="2">
    <source>
        <dbReference type="Pfam" id="PF00814"/>
    </source>
</evidence>
<feature type="domain" description="Gcp-like" evidence="2">
    <location>
        <begin position="42"/>
        <end position="141"/>
    </location>
</feature>
<protein>
    <submittedName>
        <fullName evidence="3">Glycoprotease family</fullName>
    </submittedName>
</protein>
<dbReference type="Pfam" id="PF00814">
    <property type="entry name" value="TsaD"/>
    <property type="match status" value="1"/>
</dbReference>
<organism evidence="3 4">
    <name type="scientific">Propionibacterium ruminifibrarum</name>
    <dbReference type="NCBI Taxonomy" id="1962131"/>
    <lineage>
        <taxon>Bacteria</taxon>
        <taxon>Bacillati</taxon>
        <taxon>Actinomycetota</taxon>
        <taxon>Actinomycetes</taxon>
        <taxon>Propionibacteriales</taxon>
        <taxon>Propionibacteriaceae</taxon>
        <taxon>Propionibacterium</taxon>
    </lineage>
</organism>
<proteinExistence type="predicted"/>
<gene>
    <name evidence="3" type="ORF">PROPJV5_2269</name>
</gene>
<accession>A0A375I357</accession>
<sequence length="233" mass="23956">MSTHPTTRPTGWTLAVDTSTVVTAGLARDGRTVASEQVGDNHAHAELLVPTIQVILADAGIGWAELAAIGVGVGPGPFTGLRVGVATAVTAGIAAGVPVTGVCSLDVIAAQWAAQGAPAEFIIASDARRKELYWAAYRDGRRVGQPQVSAPAALPEQPTAGPGVHVYPDLLAPRRPGDAPLGLDAGFLAAHLHELPDAGLEPLYLRTPDAAPPTARKSALTGRRHRLRPGAAR</sequence>
<keyword evidence="3" id="KW-0645">Protease</keyword>
<dbReference type="GO" id="GO:0008233">
    <property type="term" value="F:peptidase activity"/>
    <property type="evidence" value="ECO:0007669"/>
    <property type="project" value="UniProtKB-KW"/>
</dbReference>
<dbReference type="OrthoDB" id="9809995at2"/>
<keyword evidence="4" id="KW-1185">Reference proteome</keyword>
<evidence type="ECO:0000256" key="1">
    <source>
        <dbReference type="SAM" id="MobiDB-lite"/>
    </source>
</evidence>
<keyword evidence="3" id="KW-0378">Hydrolase</keyword>